<evidence type="ECO:0000256" key="1">
    <source>
        <dbReference type="ARBA" id="ARBA00004141"/>
    </source>
</evidence>
<dbReference type="PANTHER" id="PTHR11537">
    <property type="entry name" value="VOLTAGE-GATED POTASSIUM CHANNEL"/>
    <property type="match status" value="1"/>
</dbReference>
<dbReference type="PRINTS" id="PR00169">
    <property type="entry name" value="KCHANNEL"/>
</dbReference>
<name>A0AAE0LDD7_9CHLO</name>
<evidence type="ECO:0000256" key="14">
    <source>
        <dbReference type="SAM" id="Phobius"/>
    </source>
</evidence>
<dbReference type="SUPFAM" id="SSF81324">
    <property type="entry name" value="Voltage-gated potassium channels"/>
    <property type="match status" value="1"/>
</dbReference>
<feature type="domain" description="Ion transport" evidence="15">
    <location>
        <begin position="166"/>
        <end position="403"/>
    </location>
</feature>
<protein>
    <recommendedName>
        <fullName evidence="15">Ion transport domain-containing protein</fullName>
    </recommendedName>
</protein>
<dbReference type="Gene3D" id="1.10.287.70">
    <property type="match status" value="1"/>
</dbReference>
<dbReference type="Proteomes" id="UP001190700">
    <property type="component" value="Unassembled WGS sequence"/>
</dbReference>
<evidence type="ECO:0000256" key="7">
    <source>
        <dbReference type="ARBA" id="ARBA00022958"/>
    </source>
</evidence>
<dbReference type="EMBL" id="LGRX02004158">
    <property type="protein sequence ID" value="KAK3280967.1"/>
    <property type="molecule type" value="Genomic_DNA"/>
</dbReference>
<evidence type="ECO:0000256" key="6">
    <source>
        <dbReference type="ARBA" id="ARBA00022882"/>
    </source>
</evidence>
<evidence type="ECO:0000313" key="17">
    <source>
        <dbReference type="Proteomes" id="UP001190700"/>
    </source>
</evidence>
<feature type="transmembrane region" description="Helical" evidence="14">
    <location>
        <begin position="377"/>
        <end position="401"/>
    </location>
</feature>
<feature type="compositionally biased region" description="Polar residues" evidence="13">
    <location>
        <begin position="654"/>
        <end position="665"/>
    </location>
</feature>
<evidence type="ECO:0000256" key="4">
    <source>
        <dbReference type="ARBA" id="ARBA00022692"/>
    </source>
</evidence>
<feature type="compositionally biased region" description="Polar residues" evidence="13">
    <location>
        <begin position="703"/>
        <end position="722"/>
    </location>
</feature>
<evidence type="ECO:0000256" key="8">
    <source>
        <dbReference type="ARBA" id="ARBA00022989"/>
    </source>
</evidence>
<keyword evidence="10 14" id="KW-0472">Membrane</keyword>
<feature type="compositionally biased region" description="Polar residues" evidence="13">
    <location>
        <begin position="734"/>
        <end position="754"/>
    </location>
</feature>
<evidence type="ECO:0000256" key="2">
    <source>
        <dbReference type="ARBA" id="ARBA00022448"/>
    </source>
</evidence>
<dbReference type="AlphaFoldDB" id="A0AAE0LDD7"/>
<feature type="transmembrane region" description="Helical" evidence="14">
    <location>
        <begin position="293"/>
        <end position="314"/>
    </location>
</feature>
<evidence type="ECO:0000256" key="12">
    <source>
        <dbReference type="SAM" id="Coils"/>
    </source>
</evidence>
<dbReference type="GO" id="GO:0001508">
    <property type="term" value="P:action potential"/>
    <property type="evidence" value="ECO:0007669"/>
    <property type="project" value="TreeGrafter"/>
</dbReference>
<evidence type="ECO:0000256" key="13">
    <source>
        <dbReference type="SAM" id="MobiDB-lite"/>
    </source>
</evidence>
<keyword evidence="7" id="KW-0630">Potassium</keyword>
<keyword evidence="6" id="KW-0851">Voltage-gated channel</keyword>
<keyword evidence="8 14" id="KW-1133">Transmembrane helix</keyword>
<keyword evidence="2" id="KW-0813">Transport</keyword>
<dbReference type="FunFam" id="1.20.120.350:FF:000091">
    <property type="entry name" value="Predicted protein"/>
    <property type="match status" value="1"/>
</dbReference>
<dbReference type="GO" id="GO:0005249">
    <property type="term" value="F:voltage-gated potassium channel activity"/>
    <property type="evidence" value="ECO:0007669"/>
    <property type="project" value="InterPro"/>
</dbReference>
<dbReference type="PANTHER" id="PTHR11537:SF254">
    <property type="entry name" value="POTASSIUM VOLTAGE-GATED CHANNEL PROTEIN SHAB"/>
    <property type="match status" value="1"/>
</dbReference>
<feature type="region of interest" description="Disordered" evidence="13">
    <location>
        <begin position="633"/>
        <end position="838"/>
    </location>
</feature>
<dbReference type="Pfam" id="PF00520">
    <property type="entry name" value="Ion_trans"/>
    <property type="match status" value="1"/>
</dbReference>
<keyword evidence="11" id="KW-0407">Ion channel</keyword>
<evidence type="ECO:0000256" key="3">
    <source>
        <dbReference type="ARBA" id="ARBA00022538"/>
    </source>
</evidence>
<comment type="caution">
    <text evidence="16">The sequence shown here is derived from an EMBL/GenBank/DDBJ whole genome shotgun (WGS) entry which is preliminary data.</text>
</comment>
<gene>
    <name evidence="16" type="ORF">CYMTET_11217</name>
</gene>
<feature type="transmembrane region" description="Helical" evidence="14">
    <location>
        <begin position="230"/>
        <end position="251"/>
    </location>
</feature>
<accession>A0AAE0LDD7</accession>
<keyword evidence="5" id="KW-0631">Potassium channel</keyword>
<feature type="region of interest" description="Disordered" evidence="13">
    <location>
        <begin position="1"/>
        <end position="22"/>
    </location>
</feature>
<dbReference type="InterPro" id="IPR005821">
    <property type="entry name" value="Ion_trans_dom"/>
</dbReference>
<keyword evidence="4 14" id="KW-0812">Transmembrane</keyword>
<dbReference type="FunFam" id="1.10.287.70:FF:000097">
    <property type="entry name" value="Potassium voltage-gated channel subfamily G member 3"/>
    <property type="match status" value="1"/>
</dbReference>
<comment type="subcellular location">
    <subcellularLocation>
        <location evidence="1">Membrane</location>
        <topology evidence="1">Multi-pass membrane protein</topology>
    </subcellularLocation>
</comment>
<dbReference type="InterPro" id="IPR028325">
    <property type="entry name" value="VG_K_chnl"/>
</dbReference>
<keyword evidence="9" id="KW-0406">Ion transport</keyword>
<dbReference type="InterPro" id="IPR027359">
    <property type="entry name" value="Volt_channel_dom_sf"/>
</dbReference>
<keyword evidence="3" id="KW-0633">Potassium transport</keyword>
<proteinExistence type="predicted"/>
<feature type="transmembrane region" description="Helical" evidence="14">
    <location>
        <begin position="162"/>
        <end position="186"/>
    </location>
</feature>
<feature type="transmembrane region" description="Helical" evidence="14">
    <location>
        <begin position="198"/>
        <end position="218"/>
    </location>
</feature>
<keyword evidence="12" id="KW-0175">Coiled coil</keyword>
<dbReference type="Gene3D" id="1.20.120.350">
    <property type="entry name" value="Voltage-gated potassium channels. Chain C"/>
    <property type="match status" value="1"/>
</dbReference>
<dbReference type="GO" id="GO:0008076">
    <property type="term" value="C:voltage-gated potassium channel complex"/>
    <property type="evidence" value="ECO:0007669"/>
    <property type="project" value="InterPro"/>
</dbReference>
<keyword evidence="17" id="KW-1185">Reference proteome</keyword>
<evidence type="ECO:0000256" key="11">
    <source>
        <dbReference type="ARBA" id="ARBA00023303"/>
    </source>
</evidence>
<feature type="compositionally biased region" description="Basic and acidic residues" evidence="13">
    <location>
        <begin position="480"/>
        <end position="490"/>
    </location>
</feature>
<evidence type="ECO:0000259" key="15">
    <source>
        <dbReference type="Pfam" id="PF00520"/>
    </source>
</evidence>
<feature type="region of interest" description="Disordered" evidence="13">
    <location>
        <begin position="467"/>
        <end position="496"/>
    </location>
</feature>
<feature type="non-terminal residue" evidence="16">
    <location>
        <position position="1"/>
    </location>
</feature>
<feature type="coiled-coil region" evidence="12">
    <location>
        <begin position="565"/>
        <end position="592"/>
    </location>
</feature>
<evidence type="ECO:0000313" key="16">
    <source>
        <dbReference type="EMBL" id="KAK3280967.1"/>
    </source>
</evidence>
<evidence type="ECO:0000256" key="9">
    <source>
        <dbReference type="ARBA" id="ARBA00023065"/>
    </source>
</evidence>
<organism evidence="16 17">
    <name type="scientific">Cymbomonas tetramitiformis</name>
    <dbReference type="NCBI Taxonomy" id="36881"/>
    <lineage>
        <taxon>Eukaryota</taxon>
        <taxon>Viridiplantae</taxon>
        <taxon>Chlorophyta</taxon>
        <taxon>Pyramimonadophyceae</taxon>
        <taxon>Pyramimonadales</taxon>
        <taxon>Pyramimonadaceae</taxon>
        <taxon>Cymbomonas</taxon>
    </lineage>
</organism>
<evidence type="ECO:0000256" key="10">
    <source>
        <dbReference type="ARBA" id="ARBA00023136"/>
    </source>
</evidence>
<evidence type="ECO:0000256" key="5">
    <source>
        <dbReference type="ARBA" id="ARBA00022826"/>
    </source>
</evidence>
<sequence length="838" mass="93625">GSDPLKESETSADSPADAAETVEEYPTQYLSRAFQDQLALADNPGARQTTHLTKQERLRLELVNMLKSQALKEDMRVELLEHTYSSRKALREQLTEEELTHCPPLELSKKANASATEMPATLSFKEVRDPETGDINVSWGFVWNLLRIQLWSLMSDPDSSRAAYSISVTILILIMLSSVTFCLETMDEFKTDQSETAFSYIEVYCIVVFTVEFVLKLISAPRLREFCTSYLTVIDFVAILPFYISLAASSVQGGGTQILRVVRLVRVFRILRLGGRYGKIQVVAKAVVESLDMLAMMVFLLLLSIIIFSSLIYFSEKGTWDGDLQRYIRDDELVMDEDGNPIGSPFRSIPDSFWWCMVTLMTVGYGEIYPVTTYGKLVAAAAMVASVLIMALPISVIGTHFTQQWIEYKERAKYKDSRRVTPYFLELVAKFDEHCTLLEDLLKRVFDLENEVMNTLFRLKDRLSQEKRKSPLSNKQGGMLERHMSRRANDRSSAANSTLLAKQSLRRAEIDENDSLCVDLLKQQKSLENTLKLLNVLLGKEITWSEVIDDTRNRYKTVDSLTVEVSDTILELEDLTTEYREYREAAKTHLRESSMNSTQVSPFSRSLTMSLTKKPVKSAELEKPALADIRAEDATSELPGQPLTPQEYNELLSPESTETHQQAVQLSDRKMMGGGSHTSSERYNPVLGGSTAGVTGTPGGPDSVTTLDTSKAEPLQNQAEQRPSQRDGQMHPPEQNQLNQPIEQFEYSVQSQQARAAGGSGRYSPAGESPESSALDTSRESRDSQDCSTGPSGRPPLNRDANSSNSIVLPPLPQEQGKPQDNPATSVSPELQEAAGRD</sequence>
<feature type="compositionally biased region" description="Polar residues" evidence="13">
    <location>
        <begin position="817"/>
        <end position="829"/>
    </location>
</feature>
<reference evidence="16 17" key="1">
    <citation type="journal article" date="2015" name="Genome Biol. Evol.">
        <title>Comparative Genomics of a Bacterivorous Green Alga Reveals Evolutionary Causalities and Consequences of Phago-Mixotrophic Mode of Nutrition.</title>
        <authorList>
            <person name="Burns J.A."/>
            <person name="Paasch A."/>
            <person name="Narechania A."/>
            <person name="Kim E."/>
        </authorList>
    </citation>
    <scope>NUCLEOTIDE SEQUENCE [LARGE SCALE GENOMIC DNA]</scope>
    <source>
        <strain evidence="16 17">PLY_AMNH</strain>
    </source>
</reference>